<reference evidence="2" key="1">
    <citation type="submission" date="2018-02" db="EMBL/GenBank/DDBJ databases">
        <title>The complete genome of bacterial strain SGAirxxxx.</title>
        <authorList>
            <person name="Schuster S.C."/>
        </authorList>
    </citation>
    <scope>NUCLEOTIDE SEQUENCE [LARGE SCALE GENOMIC DNA]</scope>
    <source>
        <strain evidence="2">SGAir0734</strain>
    </source>
</reference>
<sequence>MNKTADRIAAVAFLAVGSLFMAESLRLSKSAYGSAVGPNVFPFLLGLVLALLSIKLLFETRGYKDYKDSVGEKPPRQYKKFLIIFIAAVFYATLLETVGYVITTFLFLVIGFQTMERGALWKSIAIAAGFSLGVYGLYVKLLQGTLPSWPIWFQ</sequence>
<evidence type="ECO:0000313" key="2">
    <source>
        <dbReference type="Proteomes" id="UP000246996"/>
    </source>
</evidence>
<dbReference type="RefSeq" id="WP_020279064.1">
    <property type="nucleotide sequence ID" value="NZ_CP014335.1"/>
</dbReference>
<organism evidence="1 2">
    <name type="scientific">Geobacillus thermoleovorans</name>
    <name type="common">Bacillus thermoleovorans</name>
    <dbReference type="NCBI Taxonomy" id="33941"/>
    <lineage>
        <taxon>Bacteria</taxon>
        <taxon>Bacillati</taxon>
        <taxon>Bacillota</taxon>
        <taxon>Bacilli</taxon>
        <taxon>Bacillales</taxon>
        <taxon>Anoxybacillaceae</taxon>
        <taxon>Geobacillus</taxon>
        <taxon>Geobacillus thermoleovorans group</taxon>
    </lineage>
</organism>
<gene>
    <name evidence="1" type="ORF">C1N76_15815</name>
</gene>
<accession>A0A1C3D3W0</accession>
<dbReference type="Proteomes" id="UP000246996">
    <property type="component" value="Chromosome"/>
</dbReference>
<dbReference type="InterPro" id="IPR009936">
    <property type="entry name" value="DUF1468"/>
</dbReference>
<dbReference type="GeneID" id="32063805"/>
<dbReference type="Pfam" id="PF07331">
    <property type="entry name" value="TctB"/>
    <property type="match status" value="1"/>
</dbReference>
<protein>
    <submittedName>
        <fullName evidence="1">Tripartite tricarboxylate transporter TctB family protein</fullName>
    </submittedName>
</protein>
<proteinExistence type="predicted"/>
<name>A0A1C3D3W0_GEOTH</name>
<dbReference type="KEGG" id="gtk:GT3570_09225"/>
<evidence type="ECO:0000313" key="1">
    <source>
        <dbReference type="EMBL" id="AWO75832.1"/>
    </source>
</evidence>
<dbReference type="AlphaFoldDB" id="A0A1C3D3W0"/>
<dbReference type="EMBL" id="CP027303">
    <property type="protein sequence ID" value="AWO75832.1"/>
    <property type="molecule type" value="Genomic_DNA"/>
</dbReference>